<evidence type="ECO:0000313" key="2">
    <source>
        <dbReference type="EMBL" id="SNX96527.1"/>
    </source>
</evidence>
<evidence type="ECO:0000256" key="1">
    <source>
        <dbReference type="SAM" id="SignalP"/>
    </source>
</evidence>
<name>A0A285EC11_9ACTN</name>
<keyword evidence="1" id="KW-0732">Signal</keyword>
<proteinExistence type="predicted"/>
<protein>
    <recommendedName>
        <fullName evidence="4">Repeat domain-containing protein</fullName>
    </recommendedName>
</protein>
<dbReference type="PROSITE" id="PS51257">
    <property type="entry name" value="PROKAR_LIPOPROTEIN"/>
    <property type="match status" value="1"/>
</dbReference>
<evidence type="ECO:0008006" key="4">
    <source>
        <dbReference type="Google" id="ProtNLM"/>
    </source>
</evidence>
<dbReference type="Proteomes" id="UP000219514">
    <property type="component" value="Unassembled WGS sequence"/>
</dbReference>
<sequence length="616" mass="63631">MKAARWTVLVTVVTLFAAGCTDAADPTSATSPSEGVRIDAAQATDVPVSDKWSVQVPPGAAPDGATMSAELRDPAAVAPAVLDVAGVQLLEAADVTLSSGQPKQPLVLTYQLDQPLPENSVLYVVHADGTSEDVLAAADGATATVPSEVLVADMSPDRRTGTVTVDHLSLFQWFAGASTNLIGRFTGQRADPPNCPGPYPPWMTQLPVFLDEQNAPMRVCVERDGKDPDTAVVKIANNRGGYMRITSPVTPSWAWQSMFGADIQTWQFDLAAAALSGFGVPANELSRSWLLPPGAQVHIGFSRQAVADQNPLTIRGRLPLLGAVGGAVHHAINAAADPSSQLLMLGMYGVCAQSASAAAADNFDAAGLAQASAQYIGCVLDDPDHVVRYLKGKISADTWRSMERAVGQAMAGAVQKLGWLLGVGQLAFVALDLGATFALNATPGAWTITLYPPLPRAGGSGGGVRAADLAGAQVPSLCGHPAGQLVDGKLPIDNPSAGFVSLVLEPSGMVPGPLLGDVTGDGLRDAVVVAECSTGGVSWPMHLLLYGPGPKLLSAVDLGPETSLEHADVTGLQAEGTDVVVTWNGYEGAGGDPLIFSGRLHYEDGQLQLLDAGAID</sequence>
<dbReference type="AlphaFoldDB" id="A0A285EC11"/>
<evidence type="ECO:0000313" key="3">
    <source>
        <dbReference type="Proteomes" id="UP000219514"/>
    </source>
</evidence>
<keyword evidence="3" id="KW-1185">Reference proteome</keyword>
<dbReference type="EMBL" id="OBDO01000004">
    <property type="protein sequence ID" value="SNX96527.1"/>
    <property type="molecule type" value="Genomic_DNA"/>
</dbReference>
<gene>
    <name evidence="2" type="ORF">SAMN06893097_104242</name>
</gene>
<accession>A0A285EC11</accession>
<feature type="signal peptide" evidence="1">
    <location>
        <begin position="1"/>
        <end position="23"/>
    </location>
</feature>
<reference evidence="2 3" key="1">
    <citation type="submission" date="2017-09" db="EMBL/GenBank/DDBJ databases">
        <authorList>
            <person name="Ehlers B."/>
            <person name="Leendertz F.H."/>
        </authorList>
    </citation>
    <scope>NUCLEOTIDE SEQUENCE [LARGE SCALE GENOMIC DNA]</scope>
    <source>
        <strain evidence="2 3">DSM 46844</strain>
    </source>
</reference>
<organism evidence="2 3">
    <name type="scientific">Geodermatophilus sabuli</name>
    <dbReference type="NCBI Taxonomy" id="1564158"/>
    <lineage>
        <taxon>Bacteria</taxon>
        <taxon>Bacillati</taxon>
        <taxon>Actinomycetota</taxon>
        <taxon>Actinomycetes</taxon>
        <taxon>Geodermatophilales</taxon>
        <taxon>Geodermatophilaceae</taxon>
        <taxon>Geodermatophilus</taxon>
    </lineage>
</organism>
<feature type="chain" id="PRO_5012199602" description="Repeat domain-containing protein" evidence="1">
    <location>
        <begin position="24"/>
        <end position="616"/>
    </location>
</feature>